<proteinExistence type="predicted"/>
<dbReference type="Proteomes" id="UP000001753">
    <property type="component" value="Chromosome"/>
</dbReference>
<organism evidence="1">
    <name type="scientific">Bacillus mycoides</name>
    <dbReference type="NCBI Taxonomy" id="1405"/>
    <lineage>
        <taxon>Bacteria</taxon>
        <taxon>Bacillati</taxon>
        <taxon>Bacillota</taxon>
        <taxon>Bacilli</taxon>
        <taxon>Bacillales</taxon>
        <taxon>Bacillaceae</taxon>
        <taxon>Bacillus</taxon>
        <taxon>Bacillus cereus group</taxon>
    </lineage>
</organism>
<reference evidence="1" key="1">
    <citation type="journal article" date="2012" name="Genome Res.">
        <title>Genomic characterization of the Bacillus cereus sensu lato species: Backdrop to the evolution of Bacillus anthracis.</title>
        <authorList>
            <person name="Zwick M.E."/>
            <person name="Joseph S.J."/>
            <person name="Didelot X."/>
            <person name="Chen P.E."/>
            <person name="Bishop-Lilly K.A."/>
            <person name="Stewart A.C."/>
            <person name="Willner K."/>
            <person name="Nolan N."/>
            <person name="Lentz S."/>
            <person name="Thomason M.K."/>
            <person name="Sozhamannan S."/>
            <person name="Mateczun A.J."/>
            <person name="Du L."/>
            <person name="Read T.D."/>
        </authorList>
    </citation>
    <scope>NUCLEOTIDE SEQUENCE [LARGE SCALE GENOMIC DNA]</scope>
    <source>
        <strain evidence="1">AH603</strain>
    </source>
</reference>
<name>C2XUM8_BACMY</name>
<dbReference type="EMBL" id="ACMP01000071">
    <property type="protein sequence ID" value="EEL70641.1"/>
    <property type="molecule type" value="Genomic_DNA"/>
</dbReference>
<gene>
    <name evidence="1" type="ORF">bcere0026_23990</name>
</gene>
<protein>
    <recommendedName>
        <fullName evidence="2">Complement C1q protein</fullName>
    </recommendedName>
</protein>
<sequence>MSLLKKILMLLPILIIAGLFAFSVDKKVEEPKQEATSYENVIMYSNEPGGGGW</sequence>
<dbReference type="AlphaFoldDB" id="C2XUM8"/>
<evidence type="ECO:0008006" key="2">
    <source>
        <dbReference type="Google" id="ProtNLM"/>
    </source>
</evidence>
<comment type="caution">
    <text evidence="1">The sequence shown here is derived from an EMBL/GenBank/DDBJ whole genome shotgun (WGS) entry which is preliminary data.</text>
</comment>
<evidence type="ECO:0000313" key="1">
    <source>
        <dbReference type="EMBL" id="EEL70641.1"/>
    </source>
</evidence>
<dbReference type="HOGENOM" id="CLU_212495_3_0_9"/>
<accession>C2XUM8</accession>